<comment type="caution">
    <text evidence="1">The sequence shown here is derived from an EMBL/GenBank/DDBJ whole genome shotgun (WGS) entry which is preliminary data.</text>
</comment>
<evidence type="ECO:0008006" key="3">
    <source>
        <dbReference type="Google" id="ProtNLM"/>
    </source>
</evidence>
<name>A0ABS3Q8J6_9BACT</name>
<organism evidence="1 2">
    <name type="scientific">Hymenobacter negativus</name>
    <dbReference type="NCBI Taxonomy" id="2795026"/>
    <lineage>
        <taxon>Bacteria</taxon>
        <taxon>Pseudomonadati</taxon>
        <taxon>Bacteroidota</taxon>
        <taxon>Cytophagia</taxon>
        <taxon>Cytophagales</taxon>
        <taxon>Hymenobacteraceae</taxon>
        <taxon>Hymenobacter</taxon>
    </lineage>
</organism>
<keyword evidence="2" id="KW-1185">Reference proteome</keyword>
<proteinExistence type="predicted"/>
<protein>
    <recommendedName>
        <fullName evidence="3">DNA-binding protein</fullName>
    </recommendedName>
</protein>
<evidence type="ECO:0000313" key="1">
    <source>
        <dbReference type="EMBL" id="MBO2007579.1"/>
    </source>
</evidence>
<gene>
    <name evidence="1" type="ORF">J4E00_00855</name>
</gene>
<reference evidence="1 2" key="1">
    <citation type="submission" date="2021-03" db="EMBL/GenBank/DDBJ databases">
        <authorList>
            <person name="Kim M.K."/>
        </authorList>
    </citation>
    <scope>NUCLEOTIDE SEQUENCE [LARGE SCALE GENOMIC DNA]</scope>
    <source>
        <strain evidence="1 2">BT442</strain>
    </source>
</reference>
<dbReference type="EMBL" id="JAGETZ010000001">
    <property type="protein sequence ID" value="MBO2007579.1"/>
    <property type="molecule type" value="Genomic_DNA"/>
</dbReference>
<evidence type="ECO:0000313" key="2">
    <source>
        <dbReference type="Proteomes" id="UP000664369"/>
    </source>
</evidence>
<sequence>MKRDDLPTVGYLDDCFRSILSHIEAIQRPAASDAAPTVLLTIEQVMAHCLVSRSAVQRWIKNGKKGRGKHLIKLGVLTFGDAEPRIPWPALLAFGRGEAYDLTQLAPPLPATGLPGSPGAAPAFPLRLAS</sequence>
<dbReference type="Proteomes" id="UP000664369">
    <property type="component" value="Unassembled WGS sequence"/>
</dbReference>
<accession>A0ABS3Q8J6</accession>
<dbReference type="RefSeq" id="WP_208173117.1">
    <property type="nucleotide sequence ID" value="NZ_JAGETZ010000001.1"/>
</dbReference>